<keyword evidence="2" id="KW-1185">Reference proteome</keyword>
<accession>A0ABS4I0J3</accession>
<reference evidence="1 2" key="1">
    <citation type="submission" date="2021-03" db="EMBL/GenBank/DDBJ databases">
        <title>Genomic Encyclopedia of Type Strains, Phase IV (KMG-IV): sequencing the most valuable type-strain genomes for metagenomic binning, comparative biology and taxonomic classification.</title>
        <authorList>
            <person name="Goeker M."/>
        </authorList>
    </citation>
    <scope>NUCLEOTIDE SEQUENCE [LARGE SCALE GENOMIC DNA]</scope>
    <source>
        <strain evidence="1 2">DSM 24950</strain>
    </source>
</reference>
<protein>
    <submittedName>
        <fullName evidence="1">Uncharacterized protein</fullName>
    </submittedName>
</protein>
<sequence>MSAESKLFKNVDYKELKFLKPYLAAVERKKRNALFWLGLLTRISILCQITNL</sequence>
<evidence type="ECO:0000313" key="1">
    <source>
        <dbReference type="EMBL" id="MBP1964441.1"/>
    </source>
</evidence>
<dbReference type="EMBL" id="JAGGKV010000009">
    <property type="protein sequence ID" value="MBP1964441.1"/>
    <property type="molecule type" value="Genomic_DNA"/>
</dbReference>
<evidence type="ECO:0000313" key="2">
    <source>
        <dbReference type="Proteomes" id="UP001519344"/>
    </source>
</evidence>
<comment type="caution">
    <text evidence="1">The sequence shown here is derived from an EMBL/GenBank/DDBJ whole genome shotgun (WGS) entry which is preliminary data.</text>
</comment>
<proteinExistence type="predicted"/>
<name>A0ABS4I0J3_9BACL</name>
<gene>
    <name evidence="1" type="ORF">J2Z65_003664</name>
</gene>
<dbReference type="Proteomes" id="UP001519344">
    <property type="component" value="Unassembled WGS sequence"/>
</dbReference>
<organism evidence="1 2">
    <name type="scientific">Paenibacillus aceris</name>
    <dbReference type="NCBI Taxonomy" id="869555"/>
    <lineage>
        <taxon>Bacteria</taxon>
        <taxon>Bacillati</taxon>
        <taxon>Bacillota</taxon>
        <taxon>Bacilli</taxon>
        <taxon>Bacillales</taxon>
        <taxon>Paenibacillaceae</taxon>
        <taxon>Paenibacillus</taxon>
    </lineage>
</organism>